<name>U1YE03_ANEAE</name>
<evidence type="ECO:0000256" key="1">
    <source>
        <dbReference type="SAM" id="MobiDB-lite"/>
    </source>
</evidence>
<dbReference type="PATRIC" id="fig|649747.3.peg.2618"/>
<dbReference type="AlphaFoldDB" id="U1YE03"/>
<evidence type="ECO:0000313" key="2">
    <source>
        <dbReference type="EMBL" id="ERI09026.1"/>
    </source>
</evidence>
<feature type="region of interest" description="Disordered" evidence="1">
    <location>
        <begin position="1"/>
        <end position="63"/>
    </location>
</feature>
<dbReference type="HOGENOM" id="CLU_2875873_0_0_9"/>
<feature type="compositionally biased region" description="Polar residues" evidence="1">
    <location>
        <begin position="53"/>
        <end position="63"/>
    </location>
</feature>
<organism evidence="2 3">
    <name type="scientific">Aneurinibacillus aneurinilyticus ATCC 12856</name>
    <dbReference type="NCBI Taxonomy" id="649747"/>
    <lineage>
        <taxon>Bacteria</taxon>
        <taxon>Bacillati</taxon>
        <taxon>Bacillota</taxon>
        <taxon>Bacilli</taxon>
        <taxon>Bacillales</taxon>
        <taxon>Paenibacillaceae</taxon>
        <taxon>Aneurinibacillus group</taxon>
        <taxon>Aneurinibacillus</taxon>
    </lineage>
</organism>
<protein>
    <submittedName>
        <fullName evidence="2">Uncharacterized protein</fullName>
    </submittedName>
</protein>
<accession>U1YE03</accession>
<gene>
    <name evidence="2" type="ORF">HMPREF0083_02893</name>
</gene>
<reference evidence="2 3" key="1">
    <citation type="submission" date="2013-08" db="EMBL/GenBank/DDBJ databases">
        <authorList>
            <person name="Weinstock G."/>
            <person name="Sodergren E."/>
            <person name="Wylie T."/>
            <person name="Fulton L."/>
            <person name="Fulton R."/>
            <person name="Fronick C."/>
            <person name="O'Laughlin M."/>
            <person name="Godfrey J."/>
            <person name="Miner T."/>
            <person name="Herter B."/>
            <person name="Appelbaum E."/>
            <person name="Cordes M."/>
            <person name="Lek S."/>
            <person name="Wollam A."/>
            <person name="Pepin K.H."/>
            <person name="Palsikar V.B."/>
            <person name="Mitreva M."/>
            <person name="Wilson R.K."/>
        </authorList>
    </citation>
    <scope>NUCLEOTIDE SEQUENCE [LARGE SCALE GENOMIC DNA]</scope>
    <source>
        <strain evidence="2 3">ATCC 12856</strain>
    </source>
</reference>
<feature type="compositionally biased region" description="Polar residues" evidence="1">
    <location>
        <begin position="22"/>
        <end position="44"/>
    </location>
</feature>
<keyword evidence="3" id="KW-1185">Reference proteome</keyword>
<dbReference type="Proteomes" id="UP000016511">
    <property type="component" value="Unassembled WGS sequence"/>
</dbReference>
<comment type="caution">
    <text evidence="2">The sequence shown here is derived from an EMBL/GenBank/DDBJ whole genome shotgun (WGS) entry which is preliminary data.</text>
</comment>
<dbReference type="EMBL" id="AWSJ01000171">
    <property type="protein sequence ID" value="ERI09026.1"/>
    <property type="molecule type" value="Genomic_DNA"/>
</dbReference>
<proteinExistence type="predicted"/>
<sequence length="63" mass="7273">MEVEIMSKRVKYTPTLDHKRQQSNQATPGKQDSEFASYTDTQATRMDKLQPGGESQSKYPRHE</sequence>
<evidence type="ECO:0000313" key="3">
    <source>
        <dbReference type="Proteomes" id="UP000016511"/>
    </source>
</evidence>